<keyword evidence="11" id="KW-1133">Transmembrane helix</keyword>
<dbReference type="EMBL" id="DS816394">
    <property type="protein sequence ID" value="EEC11436.1"/>
    <property type="molecule type" value="Genomic_DNA"/>
</dbReference>
<reference evidence="18 20" key="1">
    <citation type="submission" date="2008-03" db="EMBL/GenBank/DDBJ databases">
        <title>Annotation of Ixodes scapularis.</title>
        <authorList>
            <consortium name="Ixodes scapularis Genome Project Consortium"/>
            <person name="Caler E."/>
            <person name="Hannick L.I."/>
            <person name="Bidwell S."/>
            <person name="Joardar V."/>
            <person name="Thiagarajan M."/>
            <person name="Amedeo P."/>
            <person name="Galinsky K.J."/>
            <person name="Schobel S."/>
            <person name="Inman J."/>
            <person name="Hostetler J."/>
            <person name="Miller J."/>
            <person name="Hammond M."/>
            <person name="Megy K."/>
            <person name="Lawson D."/>
            <person name="Kodira C."/>
            <person name="Sutton G."/>
            <person name="Meyer J."/>
            <person name="Hill C.A."/>
            <person name="Birren B."/>
            <person name="Nene V."/>
            <person name="Collins F."/>
            <person name="Alarcon-Chaidez F."/>
            <person name="Wikel S."/>
            <person name="Strausberg R."/>
        </authorList>
    </citation>
    <scope>NUCLEOTIDE SEQUENCE [LARGE SCALE GENOMIC DNA]</scope>
    <source>
        <strain evidence="20">Wikel</strain>
        <strain evidence="18">Wikel colony</strain>
    </source>
</reference>
<evidence type="ECO:0000256" key="2">
    <source>
        <dbReference type="ARBA" id="ARBA00005161"/>
    </source>
</evidence>
<dbReference type="InterPro" id="IPR001295">
    <property type="entry name" value="Dihydroorotate_DH_CS"/>
</dbReference>
<evidence type="ECO:0000313" key="20">
    <source>
        <dbReference type="Proteomes" id="UP000001555"/>
    </source>
</evidence>
<dbReference type="VEuPathDB" id="VectorBase:ISCI020699"/>
<dbReference type="EMBL" id="ABJB010827200">
    <property type="status" value="NOT_ANNOTATED_CDS"/>
    <property type="molecule type" value="Genomic_DNA"/>
</dbReference>
<dbReference type="PROSITE" id="PS00912">
    <property type="entry name" value="DHODEHASE_2"/>
    <property type="match status" value="1"/>
</dbReference>
<dbReference type="VEuPathDB" id="VectorBase:ISCW020699"/>
<keyword evidence="12 16" id="KW-0560">Oxidoreductase</keyword>
<dbReference type="PROSITE" id="PS00911">
    <property type="entry name" value="DHODEHASE_1"/>
    <property type="match status" value="1"/>
</dbReference>
<evidence type="ECO:0000256" key="4">
    <source>
        <dbReference type="ARBA" id="ARBA00012791"/>
    </source>
</evidence>
<dbReference type="GO" id="GO:0106430">
    <property type="term" value="F:dihydroorotate dehydrogenase (quinone) activity"/>
    <property type="evidence" value="ECO:0007669"/>
    <property type="project" value="UniProtKB-EC"/>
</dbReference>
<comment type="catalytic activity">
    <reaction evidence="15 16">
        <text>(S)-dihydroorotate + a quinone = orotate + a quinol</text>
        <dbReference type="Rhea" id="RHEA:30187"/>
        <dbReference type="ChEBI" id="CHEBI:24646"/>
        <dbReference type="ChEBI" id="CHEBI:30839"/>
        <dbReference type="ChEBI" id="CHEBI:30864"/>
        <dbReference type="ChEBI" id="CHEBI:132124"/>
        <dbReference type="EC" id="1.3.5.2"/>
    </reaction>
</comment>
<gene>
    <name evidence="18" type="ORF">IscW_ISCW020699</name>
</gene>
<reference evidence="19" key="2">
    <citation type="submission" date="2020-05" db="UniProtKB">
        <authorList>
            <consortium name="EnsemblMetazoa"/>
        </authorList>
    </citation>
    <scope>IDENTIFICATION</scope>
    <source>
        <strain evidence="19">wikel</strain>
    </source>
</reference>
<evidence type="ECO:0000256" key="16">
    <source>
        <dbReference type="RuleBase" id="RU361255"/>
    </source>
</evidence>
<evidence type="ECO:0000256" key="11">
    <source>
        <dbReference type="ARBA" id="ARBA00022989"/>
    </source>
</evidence>
<keyword evidence="8" id="KW-0812">Transmembrane</keyword>
<evidence type="ECO:0000313" key="19">
    <source>
        <dbReference type="EnsemblMetazoa" id="ISCW020699-PA"/>
    </source>
</evidence>
<evidence type="ECO:0000256" key="1">
    <source>
        <dbReference type="ARBA" id="ARBA00004434"/>
    </source>
</evidence>
<dbReference type="InterPro" id="IPR005719">
    <property type="entry name" value="Dihydroorotate_DH_2"/>
</dbReference>
<evidence type="ECO:0000256" key="12">
    <source>
        <dbReference type="ARBA" id="ARBA00023002"/>
    </source>
</evidence>
<evidence type="ECO:0000256" key="10">
    <source>
        <dbReference type="ARBA" id="ARBA00022946"/>
    </source>
</evidence>
<dbReference type="InterPro" id="IPR013785">
    <property type="entry name" value="Aldolase_TIM"/>
</dbReference>
<dbReference type="PANTHER" id="PTHR48109:SF4">
    <property type="entry name" value="DIHYDROOROTATE DEHYDROGENASE (QUINONE), MITOCHONDRIAL"/>
    <property type="match status" value="1"/>
</dbReference>
<keyword evidence="9 16" id="KW-0999">Mitochondrion inner membrane</keyword>
<dbReference type="STRING" id="6945.B7PXW4"/>
<dbReference type="SUPFAM" id="SSF51395">
    <property type="entry name" value="FMN-linked oxidoreductases"/>
    <property type="match status" value="1"/>
</dbReference>
<comment type="similarity">
    <text evidence="3 16">Belongs to the dihydroorotate dehydrogenase family. Type 2 subfamily.</text>
</comment>
<dbReference type="EMBL" id="ABJB010559774">
    <property type="status" value="NOT_ANNOTATED_CDS"/>
    <property type="molecule type" value="Genomic_DNA"/>
</dbReference>
<dbReference type="InterPro" id="IPR050074">
    <property type="entry name" value="DHO_dehydrogenase"/>
</dbReference>
<dbReference type="PaxDb" id="6945-B7PXW4"/>
<dbReference type="EMBL" id="ABJB010308223">
    <property type="status" value="NOT_ANNOTATED_CDS"/>
    <property type="molecule type" value="Genomic_DNA"/>
</dbReference>
<dbReference type="InterPro" id="IPR005720">
    <property type="entry name" value="Dihydroorotate_DH_cat"/>
</dbReference>
<dbReference type="GO" id="GO:0006207">
    <property type="term" value="P:'de novo' pyrimidine nucleobase biosynthetic process"/>
    <property type="evidence" value="ECO:0000318"/>
    <property type="project" value="GO_Central"/>
</dbReference>
<keyword evidence="14" id="KW-0472">Membrane</keyword>
<feature type="non-terminal residue" evidence="18">
    <location>
        <position position="1"/>
    </location>
</feature>
<dbReference type="InParanoid" id="B7PXW4"/>
<evidence type="ECO:0000256" key="14">
    <source>
        <dbReference type="ARBA" id="ARBA00023136"/>
    </source>
</evidence>
<dbReference type="GO" id="GO:0009220">
    <property type="term" value="P:pyrimidine ribonucleotide biosynthetic process"/>
    <property type="evidence" value="ECO:0000318"/>
    <property type="project" value="GO_Central"/>
</dbReference>
<evidence type="ECO:0000256" key="6">
    <source>
        <dbReference type="ARBA" id="ARBA00022630"/>
    </source>
</evidence>
<dbReference type="EMBL" id="ABJB011032664">
    <property type="status" value="NOT_ANNOTATED_CDS"/>
    <property type="molecule type" value="Genomic_DNA"/>
</dbReference>
<evidence type="ECO:0000256" key="8">
    <source>
        <dbReference type="ARBA" id="ARBA00022692"/>
    </source>
</evidence>
<evidence type="ECO:0000256" key="7">
    <source>
        <dbReference type="ARBA" id="ARBA00022643"/>
    </source>
</evidence>
<dbReference type="GO" id="GO:0004152">
    <property type="term" value="F:dihydroorotate dehydrogenase activity"/>
    <property type="evidence" value="ECO:0000318"/>
    <property type="project" value="GO_Central"/>
</dbReference>
<dbReference type="EnsemblMetazoa" id="ISCW020699-RA">
    <property type="protein sequence ID" value="ISCW020699-PA"/>
    <property type="gene ID" value="ISCW020699"/>
</dbReference>
<evidence type="ECO:0007829" key="21">
    <source>
        <dbReference type="PeptideAtlas" id="B7PXW4"/>
    </source>
</evidence>
<comment type="subcellular location">
    <subcellularLocation>
        <location evidence="1 16">Mitochondrion inner membrane</location>
        <topology evidence="1 16">Single-pass membrane protein</topology>
    </subcellularLocation>
</comment>
<dbReference type="Proteomes" id="UP000001555">
    <property type="component" value="Unassembled WGS sequence"/>
</dbReference>
<dbReference type="NCBIfam" id="NF003645">
    <property type="entry name" value="PRK05286.1-2"/>
    <property type="match status" value="1"/>
</dbReference>
<accession>B7PXW4</accession>
<dbReference type="CDD" id="cd04738">
    <property type="entry name" value="DHOD_2_like"/>
    <property type="match status" value="1"/>
</dbReference>
<dbReference type="FunFam" id="3.20.20.70:FF:000066">
    <property type="entry name" value="Dihydroorotate dehydrogenase (quinone), mitochondrial"/>
    <property type="match status" value="1"/>
</dbReference>
<keyword evidence="6 16" id="KW-0285">Flavoprotein</keyword>
<keyword evidence="21" id="KW-1267">Proteomics identification</keyword>
<organism>
    <name type="scientific">Ixodes scapularis</name>
    <name type="common">Black-legged tick</name>
    <name type="synonym">Deer tick</name>
    <dbReference type="NCBI Taxonomy" id="6945"/>
    <lineage>
        <taxon>Eukaryota</taxon>
        <taxon>Metazoa</taxon>
        <taxon>Ecdysozoa</taxon>
        <taxon>Arthropoda</taxon>
        <taxon>Chelicerata</taxon>
        <taxon>Arachnida</taxon>
        <taxon>Acari</taxon>
        <taxon>Parasitiformes</taxon>
        <taxon>Ixodida</taxon>
        <taxon>Ixodoidea</taxon>
        <taxon>Ixodidae</taxon>
        <taxon>Ixodinae</taxon>
        <taxon>Ixodes</taxon>
    </lineage>
</organism>
<dbReference type="AlphaFoldDB" id="B7PXW4"/>
<keyword evidence="20" id="KW-1185">Reference proteome</keyword>
<dbReference type="EMBL" id="ABJB010917702">
    <property type="status" value="NOT_ANNOTATED_CDS"/>
    <property type="molecule type" value="Genomic_DNA"/>
</dbReference>
<dbReference type="HOGENOM" id="CLU_013640_0_0_1"/>
<dbReference type="GO" id="GO:0005743">
    <property type="term" value="C:mitochondrial inner membrane"/>
    <property type="evidence" value="ECO:0000318"/>
    <property type="project" value="GO_Central"/>
</dbReference>
<dbReference type="NCBIfam" id="NF003652">
    <property type="entry name" value="PRK05286.2-5"/>
    <property type="match status" value="1"/>
</dbReference>
<dbReference type="Pfam" id="PF01180">
    <property type="entry name" value="DHO_dh"/>
    <property type="match status" value="1"/>
</dbReference>
<keyword evidence="13 16" id="KW-0496">Mitochondrion</keyword>
<name>B7PXW4_IXOSC</name>
<dbReference type="FunCoup" id="B7PXW4">
    <property type="interactions" value="630"/>
</dbReference>
<keyword evidence="10" id="KW-0809">Transit peptide</keyword>
<dbReference type="Gene3D" id="3.20.20.70">
    <property type="entry name" value="Aldolase class I"/>
    <property type="match status" value="1"/>
</dbReference>
<protein>
    <recommendedName>
        <fullName evidence="5 16">Dihydroorotate dehydrogenase (quinone), mitochondrial</fullName>
        <shortName evidence="16">DHOdehase</shortName>
        <ecNumber evidence="4 16">1.3.5.2</ecNumber>
    </recommendedName>
</protein>
<evidence type="ECO:0000256" key="9">
    <source>
        <dbReference type="ARBA" id="ARBA00022792"/>
    </source>
</evidence>
<evidence type="ECO:0000259" key="17">
    <source>
        <dbReference type="Pfam" id="PF01180"/>
    </source>
</evidence>
<keyword evidence="7 16" id="KW-0288">FMN</keyword>
<comment type="pathway">
    <text evidence="2 16">Pyrimidine metabolism; UMP biosynthesis via de novo pathway; orotate from (S)-dihydroorotate (quinone route): step 1/1.</text>
</comment>
<feature type="domain" description="Dihydroorotate dehydrogenase catalytic" evidence="17">
    <location>
        <begin position="81"/>
        <end position="374"/>
    </location>
</feature>
<dbReference type="UniPathway" id="UPA00070">
    <property type="reaction ID" value="UER00946"/>
</dbReference>
<dbReference type="VEuPathDB" id="VectorBase:ISCP_017896"/>
<dbReference type="EC" id="1.3.5.2" evidence="4 16"/>
<sequence>RGRVTPLCFQYKLKSMAAVVGGAAVGFLGVAAASGNPDFYRDVAMPFVHRIMSPESAHRMAILAARWQLVRGQRKPDPPVLCTELFGLSFENPVGLAAGFDKHGEGVGGLERWGFGFVEVGSVTPLPQPGNPKPRVFRLAEDLAVINRYGFNSVGHDQVLSSLEAGRHGWKRPVGVNLGKNKESASAADDYAQGVLKFGELADYLVINVSSPNTPGLRGLQGQRELRQLLKQVLGARDSLSKRTPVLVKVAPDLSDQEKADIAAVVTSKECRVDGLVVCNTTVERPPELHSEHRHQAGGLSGRPLTDLSTRTIADMYRLTKGCMPIIGVGGVLTGEDAYAKVKAGASLLQMYSALVFYGPPAVCTVKERLAELLR</sequence>
<evidence type="ECO:0000256" key="5">
    <source>
        <dbReference type="ARBA" id="ARBA00017599"/>
    </source>
</evidence>
<proteinExistence type="evidence at protein level"/>
<dbReference type="OrthoDB" id="14784at2759"/>
<evidence type="ECO:0000313" key="18">
    <source>
        <dbReference type="EMBL" id="EEC11436.1"/>
    </source>
</evidence>
<dbReference type="EMBL" id="ABJB010171063">
    <property type="status" value="NOT_ANNOTATED_CDS"/>
    <property type="molecule type" value="Genomic_DNA"/>
</dbReference>
<evidence type="ECO:0000256" key="13">
    <source>
        <dbReference type="ARBA" id="ARBA00023128"/>
    </source>
</evidence>
<dbReference type="NCBIfam" id="TIGR01036">
    <property type="entry name" value="pyrD_sub2"/>
    <property type="match status" value="1"/>
</dbReference>
<evidence type="ECO:0000256" key="15">
    <source>
        <dbReference type="ARBA" id="ARBA00048639"/>
    </source>
</evidence>
<comment type="cofactor">
    <cofactor evidence="16">
        <name>FMN</name>
        <dbReference type="ChEBI" id="CHEBI:58210"/>
    </cofactor>
    <text evidence="16">Binds 1 FMN per subunit.</text>
</comment>
<evidence type="ECO:0000256" key="3">
    <source>
        <dbReference type="ARBA" id="ARBA00005359"/>
    </source>
</evidence>
<dbReference type="PANTHER" id="PTHR48109">
    <property type="entry name" value="DIHYDROOROTATE DEHYDROGENASE (QUINONE), MITOCHONDRIAL-RELATED"/>
    <property type="match status" value="1"/>
</dbReference>
<dbReference type="GO" id="GO:0044205">
    <property type="term" value="P:'de novo' UMP biosynthetic process"/>
    <property type="evidence" value="ECO:0007669"/>
    <property type="project" value="UniProtKB-UniPathway"/>
</dbReference>